<dbReference type="Proteomes" id="UP000054396">
    <property type="component" value="Unassembled WGS sequence"/>
</dbReference>
<sequence>MADTSFLINGFSVLGGAKIRVRPKGGNENEGGLQVRGGDLQWDADDIVRFEVSGATPDGGVTQGATITGITVYDTSVDYLNDVPKFTYSGAGSIRSGNAGVGDNYLRLNLGNMSSSDPGAPSLNQLFLAAGSDLTDVAGGETVFFDQFKDNDYNQNDTIDGIDNEPADGVFHGGTLGNDIYLVLCFARGTLIECPDGPRYIETLRAGDAVTTLDHGPQPIRWIGGTRLEATGPNAPVEIGAGELGNLRALRVSQNHRLLVRGARAELLFGEPEVLVAAKHLVDGKGIRLVEGGTVDYYHFLFDRHEIVFAECCPAESLFLGAQTLDSVEQGARDEIIALFPELQGHGDTLQTARPALRAFEAQALRQSA</sequence>
<evidence type="ECO:0000313" key="2">
    <source>
        <dbReference type="EMBL" id="KUF12003.1"/>
    </source>
</evidence>
<dbReference type="SUPFAM" id="SSF51294">
    <property type="entry name" value="Hedgehog/intein (Hint) domain"/>
    <property type="match status" value="1"/>
</dbReference>
<dbReference type="RefSeq" id="WP_058861121.1">
    <property type="nucleotide sequence ID" value="NZ_LPXO01000002.1"/>
</dbReference>
<evidence type="ECO:0000259" key="1">
    <source>
        <dbReference type="Pfam" id="PF13403"/>
    </source>
</evidence>
<dbReference type="InterPro" id="IPR036844">
    <property type="entry name" value="Hint_dom_sf"/>
</dbReference>
<keyword evidence="3" id="KW-1185">Reference proteome</keyword>
<dbReference type="Gene3D" id="2.170.16.10">
    <property type="entry name" value="Hedgehog/Intein (Hint) domain"/>
    <property type="match status" value="1"/>
</dbReference>
<organism evidence="2 3">
    <name type="scientific">Pseudoponticoccus marisrubri</name>
    <dbReference type="NCBI Taxonomy" id="1685382"/>
    <lineage>
        <taxon>Bacteria</taxon>
        <taxon>Pseudomonadati</taxon>
        <taxon>Pseudomonadota</taxon>
        <taxon>Alphaproteobacteria</taxon>
        <taxon>Rhodobacterales</taxon>
        <taxon>Roseobacteraceae</taxon>
        <taxon>Pseudoponticoccus</taxon>
    </lineage>
</organism>
<dbReference type="InterPro" id="IPR028992">
    <property type="entry name" value="Hedgehog/Intein_dom"/>
</dbReference>
<reference evidence="2 3" key="1">
    <citation type="submission" date="2015-12" db="EMBL/GenBank/DDBJ databases">
        <authorList>
            <person name="Shamseldin A."/>
            <person name="Moawad H."/>
            <person name="Abd El-Rahim W.M."/>
            <person name="Sadowsky M.J."/>
        </authorList>
    </citation>
    <scope>NUCLEOTIDE SEQUENCE [LARGE SCALE GENOMIC DNA]</scope>
    <source>
        <strain evidence="2 3">SJ5A-1</strain>
    </source>
</reference>
<dbReference type="STRING" id="1685382.AVJ23_05360"/>
<proteinExistence type="predicted"/>
<dbReference type="EMBL" id="LPXO01000002">
    <property type="protein sequence ID" value="KUF12003.1"/>
    <property type="molecule type" value="Genomic_DNA"/>
</dbReference>
<dbReference type="Pfam" id="PF13403">
    <property type="entry name" value="Hint_2"/>
    <property type="match status" value="1"/>
</dbReference>
<dbReference type="AlphaFoldDB" id="A0A0W7WN30"/>
<name>A0A0W7WN30_9RHOB</name>
<evidence type="ECO:0000313" key="3">
    <source>
        <dbReference type="Proteomes" id="UP000054396"/>
    </source>
</evidence>
<dbReference type="OrthoDB" id="6305173at2"/>
<comment type="caution">
    <text evidence="2">The sequence shown here is derived from an EMBL/GenBank/DDBJ whole genome shotgun (WGS) entry which is preliminary data.</text>
</comment>
<feature type="domain" description="Hedgehog/Intein (Hint)" evidence="1">
    <location>
        <begin position="185"/>
        <end position="321"/>
    </location>
</feature>
<gene>
    <name evidence="2" type="ORF">AVJ23_05360</name>
</gene>
<accession>A0A0W7WN30</accession>
<protein>
    <recommendedName>
        <fullName evidence="1">Hedgehog/Intein (Hint) domain-containing protein</fullName>
    </recommendedName>
</protein>